<proteinExistence type="inferred from homology"/>
<dbReference type="InterPro" id="IPR002502">
    <property type="entry name" value="Amidase_domain"/>
</dbReference>
<feature type="domain" description="Peptidoglycan recognition protein family" evidence="4">
    <location>
        <begin position="266"/>
        <end position="416"/>
    </location>
</feature>
<dbReference type="Gene3D" id="3.40.80.10">
    <property type="entry name" value="Peptidoglycan recognition protein-like"/>
    <property type="match status" value="1"/>
</dbReference>
<dbReference type="InterPro" id="IPR013783">
    <property type="entry name" value="Ig-like_fold"/>
</dbReference>
<dbReference type="SMART" id="SM00644">
    <property type="entry name" value="Ami_2"/>
    <property type="match status" value="1"/>
</dbReference>
<evidence type="ECO:0000313" key="6">
    <source>
        <dbReference type="Proteomes" id="UP001174050"/>
    </source>
</evidence>
<accession>A0ABT7ZAQ5</accession>
<feature type="compositionally biased region" description="Pro residues" evidence="2">
    <location>
        <begin position="256"/>
        <end position="267"/>
    </location>
</feature>
<sequence length="767" mass="77891">MRSRRVWGAAAAVAAGLSGVLVFQGVTGAGDFGTGGEAKGGPVRTDVRSAGLETSADGRSAALGQRDTEPFSLLGVTWTDPAARVKATVEARTRGAESGRWGRWLTLDGDTGQGESGAERGGTEPAWVGPSTGVEVRITAGGRSSGKLPAGLRLHMIDPGKGDARSSAMEPAAFAVETGEPSASGEPSPTEPAPSEPAASEPAPSEPAPSEPATGESATSEPAPSPSTASPEPSASASTSPIPSTSPSPSATSTVPPAPPSSMPQPPVTSRAQWGADESISPEEPGYLPGGKVKAVVVHHTAESNAYACADGPALVRGIYAYHVKTLGWKDIGYNFLVDRCGVVYEGRKGGIDRPVMGAHAYGFNGETTGISVLGTYTDIAPPEAALTSVARVAGWKLGQYGVSPTGTTTLTAGAGGTNYFGKSWAKGAQLSFPTIHGHRDGYNTQCPGNAFYAQLPNLRKWAAGPVAGLTITSVSAPKSGTTHYTKAALAVGWSATTPSSLIKGYELLVDGKPAVAVAGTATSASTNLALGSHSVAVRATHHSGSTSTSAAVTVVAETTAPAFTTRPTLALRTGTVNTTAVPVTLSWKATDNAALKSVRLTAPASVTYATTSTSAARTATSGVATAWNMTAYDVAGNTGSASGTFTPVILQETSAVRSGTWTTKSSTSYLGGKSYSSGAKGASLTWTFTGRSASWVVSRASTSGQAYVYVDGVKVATVDLKSSTTKYRDAIWTKTWATSAKHTVKVVVVGTSGRPAITTDGLVYLK</sequence>
<dbReference type="RefSeq" id="WP_290113868.1">
    <property type="nucleotide sequence ID" value="NZ_JAUEPL010000035.1"/>
</dbReference>
<evidence type="ECO:0000313" key="5">
    <source>
        <dbReference type="EMBL" id="MDN3296597.1"/>
    </source>
</evidence>
<organism evidence="5 6">
    <name type="scientific">Streptomyces ficellus</name>
    <dbReference type="NCBI Taxonomy" id="1977088"/>
    <lineage>
        <taxon>Bacteria</taxon>
        <taxon>Bacillati</taxon>
        <taxon>Actinomycetota</taxon>
        <taxon>Actinomycetes</taxon>
        <taxon>Kitasatosporales</taxon>
        <taxon>Streptomycetaceae</taxon>
        <taxon>Streptomyces</taxon>
    </lineage>
</organism>
<evidence type="ECO:0000256" key="1">
    <source>
        <dbReference type="ARBA" id="ARBA00007553"/>
    </source>
</evidence>
<dbReference type="Gene3D" id="2.60.120.260">
    <property type="entry name" value="Galactose-binding domain-like"/>
    <property type="match status" value="1"/>
</dbReference>
<reference evidence="5" key="1">
    <citation type="submission" date="2023-06" db="EMBL/GenBank/DDBJ databases">
        <title>WGS-Sequencing of Streptomyces ficellus isolate 21 collected from sand in Gara Djebilet Iron Mine in Algeria.</title>
        <authorList>
            <person name="Zegers G.P."/>
            <person name="Gomez A."/>
            <person name="Gueddou A."/>
            <person name="Zahara A.F."/>
            <person name="Worth M."/>
            <person name="Sevigny J.L."/>
            <person name="Tisa L."/>
        </authorList>
    </citation>
    <scope>NUCLEOTIDE SEQUENCE</scope>
    <source>
        <strain evidence="5">AS11</strain>
    </source>
</reference>
<keyword evidence="6" id="KW-1185">Reference proteome</keyword>
<dbReference type="Proteomes" id="UP001174050">
    <property type="component" value="Unassembled WGS sequence"/>
</dbReference>
<feature type="region of interest" description="Disordered" evidence="2">
    <location>
        <begin position="103"/>
        <end position="287"/>
    </location>
</feature>
<comment type="similarity">
    <text evidence="1">Belongs to the N-acetylmuramoyl-L-alanine amidase 2 family.</text>
</comment>
<evidence type="ECO:0000259" key="4">
    <source>
        <dbReference type="SMART" id="SM00701"/>
    </source>
</evidence>
<feature type="compositionally biased region" description="Low complexity" evidence="2">
    <location>
        <begin position="177"/>
        <end position="188"/>
    </location>
</feature>
<dbReference type="EC" id="3.5.1.28" evidence="5"/>
<dbReference type="InterPro" id="IPR015510">
    <property type="entry name" value="PGRP"/>
</dbReference>
<dbReference type="Gene3D" id="2.60.40.10">
    <property type="entry name" value="Immunoglobulins"/>
    <property type="match status" value="1"/>
</dbReference>
<dbReference type="GO" id="GO:0008745">
    <property type="term" value="F:N-acetylmuramoyl-L-alanine amidase activity"/>
    <property type="evidence" value="ECO:0007669"/>
    <property type="project" value="UniProtKB-EC"/>
</dbReference>
<dbReference type="PANTHER" id="PTHR11022:SF41">
    <property type="entry name" value="PEPTIDOGLYCAN-RECOGNITION PROTEIN LC-RELATED"/>
    <property type="match status" value="1"/>
</dbReference>
<evidence type="ECO:0000259" key="3">
    <source>
        <dbReference type="SMART" id="SM00644"/>
    </source>
</evidence>
<dbReference type="PANTHER" id="PTHR11022">
    <property type="entry name" value="PEPTIDOGLYCAN RECOGNITION PROTEIN"/>
    <property type="match status" value="1"/>
</dbReference>
<gene>
    <name evidence="5" type="ORF">QWM81_21640</name>
</gene>
<evidence type="ECO:0000256" key="2">
    <source>
        <dbReference type="SAM" id="MobiDB-lite"/>
    </source>
</evidence>
<dbReference type="CDD" id="cd06583">
    <property type="entry name" value="PGRP"/>
    <property type="match status" value="1"/>
</dbReference>
<feature type="domain" description="N-acetylmuramoyl-L-alanine amidase" evidence="3">
    <location>
        <begin position="281"/>
        <end position="449"/>
    </location>
</feature>
<dbReference type="SUPFAM" id="SSF55846">
    <property type="entry name" value="N-acetylmuramoyl-L-alanine amidase-like"/>
    <property type="match status" value="1"/>
</dbReference>
<dbReference type="EMBL" id="JAUEPL010000035">
    <property type="protein sequence ID" value="MDN3296597.1"/>
    <property type="molecule type" value="Genomic_DNA"/>
</dbReference>
<feature type="compositionally biased region" description="Basic and acidic residues" evidence="2">
    <location>
        <begin position="155"/>
        <end position="164"/>
    </location>
</feature>
<comment type="caution">
    <text evidence="5">The sequence shown here is derived from an EMBL/GenBank/DDBJ whole genome shotgun (WGS) entry which is preliminary data.</text>
</comment>
<dbReference type="InterPro" id="IPR036505">
    <property type="entry name" value="Amidase/PGRP_sf"/>
</dbReference>
<keyword evidence="5" id="KW-0378">Hydrolase</keyword>
<dbReference type="SMART" id="SM00701">
    <property type="entry name" value="PGRP"/>
    <property type="match status" value="1"/>
</dbReference>
<dbReference type="Pfam" id="PF01510">
    <property type="entry name" value="Amidase_2"/>
    <property type="match status" value="1"/>
</dbReference>
<protein>
    <submittedName>
        <fullName evidence="5">N-acetylmuramoyl-L-alanine amidase</fullName>
        <ecNumber evidence="5">3.5.1.28</ecNumber>
    </submittedName>
</protein>
<name>A0ABT7ZAQ5_9ACTN</name>
<feature type="compositionally biased region" description="Low complexity" evidence="2">
    <location>
        <begin position="211"/>
        <end position="255"/>
    </location>
</feature>
<dbReference type="InterPro" id="IPR006619">
    <property type="entry name" value="PGRP_domain_met/bac"/>
</dbReference>